<reference evidence="6" key="2">
    <citation type="submission" date="2021-01" db="UniProtKB">
        <authorList>
            <consortium name="EnsemblMetazoa"/>
        </authorList>
    </citation>
    <scope>IDENTIFICATION</scope>
</reference>
<dbReference type="EnsemblMetazoa" id="XM_030976139">
    <property type="protein sequence ID" value="XP_030831999"/>
    <property type="gene ID" value="LOC589952"/>
</dbReference>
<dbReference type="InterPro" id="IPR017943">
    <property type="entry name" value="Bactericidal_perm-incr_a/b_dom"/>
</dbReference>
<dbReference type="SMART" id="SM00328">
    <property type="entry name" value="BPI1"/>
    <property type="match status" value="1"/>
</dbReference>
<keyword evidence="3" id="KW-0325">Glycoprotein</keyword>
<evidence type="ECO:0000313" key="6">
    <source>
        <dbReference type="EnsemblMetazoa" id="XP_030831999"/>
    </source>
</evidence>
<evidence type="ECO:0000259" key="4">
    <source>
        <dbReference type="SMART" id="SM00328"/>
    </source>
</evidence>
<dbReference type="InterPro" id="IPR001124">
    <property type="entry name" value="Lipid-bd_serum_glycop_C"/>
</dbReference>
<feature type="domain" description="Lipid-binding serum glycoprotein N-terminal" evidence="4">
    <location>
        <begin position="61"/>
        <end position="288"/>
    </location>
</feature>
<dbReference type="AlphaFoldDB" id="A0A7M7N6I9"/>
<dbReference type="KEGG" id="spu:589952"/>
<sequence length="454" mass="48790">MVRSGVGSDMFSGSSMSPILAGFLVVCCVLGSSANRNVYRKVGPYKWKLNGWNKEPGFKARISQKGLDFLRDVGIQMLQQQIQQLTIPDIHGSADIGIGDVKYDVTNIRITTFSIPTASLTPDPAAGGLTLKTSGINLKVHGDWHYKIGGFIPVSDSGDFDASASSISLAVTLRIGVDATGRPNISSKASDCSFNIGGLDVDLHGGASWLYNLFDDKIGDAIKDSLNGQICDTVIDEVNGSLEDELKDLQVIAPVGDVVEIDYSLVESPSFNGSISTAHKGEVYPIGNTTECPLPVPQIPPDSDISRMVFIWITEYLPNSAGYALQNVGFLQYNVTPENVPAEEKNYLNTSNFALDLLIPQINKMYPNMAMQINVNSTKAPVVKVASTGVQAVLVGDFIPYAILPNKTLAYLFTLSVTISAKVSVNFTGNNITWNISSFSTTMKAVRSAVGPFL</sequence>
<dbReference type="Proteomes" id="UP000007110">
    <property type="component" value="Unassembled WGS sequence"/>
</dbReference>
<keyword evidence="7" id="KW-1185">Reference proteome</keyword>
<dbReference type="SMART" id="SM00329">
    <property type="entry name" value="BPI2"/>
    <property type="match status" value="1"/>
</dbReference>
<name>A0A7M7N6I9_STRPU</name>
<dbReference type="Gene3D" id="3.15.20.10">
    <property type="entry name" value="Bactericidal permeability-increasing protein, domain 2"/>
    <property type="match status" value="1"/>
</dbReference>
<dbReference type="RefSeq" id="XP_030831999.1">
    <property type="nucleotide sequence ID" value="XM_030976139.1"/>
</dbReference>
<dbReference type="FunFam" id="3.15.10.10:FF:000001">
    <property type="entry name" value="phospholipid transfer protein-like"/>
    <property type="match status" value="1"/>
</dbReference>
<dbReference type="Pfam" id="PF02886">
    <property type="entry name" value="LBP_BPI_CETP_C"/>
    <property type="match status" value="1"/>
</dbReference>
<evidence type="ECO:0000313" key="7">
    <source>
        <dbReference type="Proteomes" id="UP000007110"/>
    </source>
</evidence>
<evidence type="ECO:0000256" key="2">
    <source>
        <dbReference type="ARBA" id="ARBA00023157"/>
    </source>
</evidence>
<dbReference type="PANTHER" id="PTHR10504">
    <property type="entry name" value="BACTERICIDAL PERMEABILITY-INCREASING BPI PROTEIN-RELATED"/>
    <property type="match status" value="1"/>
</dbReference>
<reference evidence="7" key="1">
    <citation type="submission" date="2015-02" db="EMBL/GenBank/DDBJ databases">
        <title>Genome sequencing for Strongylocentrotus purpuratus.</title>
        <authorList>
            <person name="Murali S."/>
            <person name="Liu Y."/>
            <person name="Vee V."/>
            <person name="English A."/>
            <person name="Wang M."/>
            <person name="Skinner E."/>
            <person name="Han Y."/>
            <person name="Muzny D.M."/>
            <person name="Worley K.C."/>
            <person name="Gibbs R.A."/>
        </authorList>
    </citation>
    <scope>NUCLEOTIDE SEQUENCE</scope>
</reference>
<dbReference type="InterPro" id="IPR032942">
    <property type="entry name" value="BPI/LBP/Plunc"/>
</dbReference>
<feature type="domain" description="Lipid-binding serum glycoprotein C-terminal" evidence="5">
    <location>
        <begin position="303"/>
        <end position="454"/>
    </location>
</feature>
<dbReference type="Gene3D" id="3.15.10.10">
    <property type="entry name" value="Bactericidal permeability-increasing protein, domain 1"/>
    <property type="match status" value="1"/>
</dbReference>
<keyword evidence="2" id="KW-1015">Disulfide bond</keyword>
<dbReference type="OMA" id="GKMWIAD"/>
<evidence type="ECO:0008006" key="8">
    <source>
        <dbReference type="Google" id="ProtNLM"/>
    </source>
</evidence>
<dbReference type="GO" id="GO:0008289">
    <property type="term" value="F:lipid binding"/>
    <property type="evidence" value="ECO:0007669"/>
    <property type="project" value="InterPro"/>
</dbReference>
<organism evidence="6 7">
    <name type="scientific">Strongylocentrotus purpuratus</name>
    <name type="common">Purple sea urchin</name>
    <dbReference type="NCBI Taxonomy" id="7668"/>
    <lineage>
        <taxon>Eukaryota</taxon>
        <taxon>Metazoa</taxon>
        <taxon>Echinodermata</taxon>
        <taxon>Eleutherozoa</taxon>
        <taxon>Echinozoa</taxon>
        <taxon>Echinoidea</taxon>
        <taxon>Euechinoidea</taxon>
        <taxon>Echinacea</taxon>
        <taxon>Camarodonta</taxon>
        <taxon>Echinidea</taxon>
        <taxon>Strongylocentrotidae</taxon>
        <taxon>Strongylocentrotus</taxon>
    </lineage>
</organism>
<dbReference type="GO" id="GO:0005615">
    <property type="term" value="C:extracellular space"/>
    <property type="evidence" value="ECO:0000318"/>
    <property type="project" value="GO_Central"/>
</dbReference>
<proteinExistence type="inferred from homology"/>
<dbReference type="SUPFAM" id="SSF55394">
    <property type="entry name" value="Bactericidal permeability-increasing protein, BPI"/>
    <property type="match status" value="2"/>
</dbReference>
<protein>
    <recommendedName>
        <fullName evidence="8">Bactericidal permeability-increasing protein</fullName>
    </recommendedName>
</protein>
<evidence type="ECO:0000256" key="1">
    <source>
        <dbReference type="ARBA" id="ARBA00007292"/>
    </source>
</evidence>
<dbReference type="GeneID" id="589952"/>
<evidence type="ECO:0000256" key="3">
    <source>
        <dbReference type="ARBA" id="ARBA00023180"/>
    </source>
</evidence>
<dbReference type="OrthoDB" id="10255543at2759"/>
<evidence type="ECO:0000259" key="5">
    <source>
        <dbReference type="SMART" id="SM00329"/>
    </source>
</evidence>
<dbReference type="FunCoup" id="A0A7M7N6I9">
    <property type="interactions" value="215"/>
</dbReference>
<dbReference type="PANTHER" id="PTHR10504:SF131">
    <property type="entry name" value="BPI2 DOMAIN-CONTAINING PROTEIN"/>
    <property type="match status" value="1"/>
</dbReference>
<dbReference type="InterPro" id="IPR017942">
    <property type="entry name" value="Lipid-bd_serum_glycop_N"/>
</dbReference>
<dbReference type="InParanoid" id="A0A7M7N6I9"/>
<accession>A0A7M7N6I9</accession>
<dbReference type="Pfam" id="PF01273">
    <property type="entry name" value="LBP_BPI_CETP"/>
    <property type="match status" value="1"/>
</dbReference>
<comment type="similarity">
    <text evidence="1">Belongs to the BPI/LBP/Plunc superfamily. BPI/LBP family.</text>
</comment>